<evidence type="ECO:0000256" key="2">
    <source>
        <dbReference type="ARBA" id="ARBA00022679"/>
    </source>
</evidence>
<dbReference type="GO" id="GO:0008170">
    <property type="term" value="F:N-methyltransferase activity"/>
    <property type="evidence" value="ECO:0007669"/>
    <property type="project" value="InterPro"/>
</dbReference>
<gene>
    <name evidence="4" type="ORF">LCGC14_1100330</name>
</gene>
<reference evidence="4" key="1">
    <citation type="journal article" date="2015" name="Nature">
        <title>Complex archaea that bridge the gap between prokaryotes and eukaryotes.</title>
        <authorList>
            <person name="Spang A."/>
            <person name="Saw J.H."/>
            <person name="Jorgensen S.L."/>
            <person name="Zaremba-Niedzwiedzka K."/>
            <person name="Martijn J."/>
            <person name="Lind A.E."/>
            <person name="van Eijk R."/>
            <person name="Schleper C."/>
            <person name="Guy L."/>
            <person name="Ettema T.J."/>
        </authorList>
    </citation>
    <scope>NUCLEOTIDE SEQUENCE</scope>
</reference>
<dbReference type="InterPro" id="IPR002941">
    <property type="entry name" value="DNA_methylase_N4/N6"/>
</dbReference>
<protein>
    <recommendedName>
        <fullName evidence="3">DNA methylase N-4/N-6 domain-containing protein</fullName>
    </recommendedName>
</protein>
<proteinExistence type="predicted"/>
<dbReference type="GO" id="GO:0003677">
    <property type="term" value="F:DNA binding"/>
    <property type="evidence" value="ECO:0007669"/>
    <property type="project" value="InterPro"/>
</dbReference>
<comment type="caution">
    <text evidence="4">The sequence shown here is derived from an EMBL/GenBank/DDBJ whole genome shotgun (WGS) entry which is preliminary data.</text>
</comment>
<dbReference type="GO" id="GO:0032259">
    <property type="term" value="P:methylation"/>
    <property type="evidence" value="ECO:0007669"/>
    <property type="project" value="UniProtKB-KW"/>
</dbReference>
<sequence length="244" mass="28411">MSINYFLVDNLEYMSTIPDNFYDLAIADPEQAKGQHGGKFYSAGQIQKNGKKTFVKGTFHKKKKWDKSLPSDKYFSELFRISKHQIIWGCQYYNTNFGPGRIIWDKVNDGSNQYSCELAYNSLNDRTEIFRYMWRGMMQGKSMGEGYVQKGNKALNEKKIHPTQKPTALYQWIFHDFKIPLKWKIFDPNLGSGSIGIVCDKMGYSLDACENDLDYFNEAGLWLKSERVKNNTNQYNLFKTKNPD</sequence>
<name>A0A0F9QFS2_9ZZZZ</name>
<evidence type="ECO:0000256" key="1">
    <source>
        <dbReference type="ARBA" id="ARBA00022603"/>
    </source>
</evidence>
<accession>A0A0F9QFS2</accession>
<dbReference type="AlphaFoldDB" id="A0A0F9QFS2"/>
<keyword evidence="1" id="KW-0489">Methyltransferase</keyword>
<evidence type="ECO:0000313" key="4">
    <source>
        <dbReference type="EMBL" id="KKN04148.1"/>
    </source>
</evidence>
<dbReference type="EMBL" id="LAZR01004952">
    <property type="protein sequence ID" value="KKN04148.1"/>
    <property type="molecule type" value="Genomic_DNA"/>
</dbReference>
<feature type="domain" description="DNA methylase N-4/N-6" evidence="3">
    <location>
        <begin position="57"/>
        <end position="217"/>
    </location>
</feature>
<evidence type="ECO:0000259" key="3">
    <source>
        <dbReference type="Pfam" id="PF01555"/>
    </source>
</evidence>
<dbReference type="Pfam" id="PF01555">
    <property type="entry name" value="N6_N4_Mtase"/>
    <property type="match status" value="1"/>
</dbReference>
<dbReference type="SUPFAM" id="SSF53335">
    <property type="entry name" value="S-adenosyl-L-methionine-dependent methyltransferases"/>
    <property type="match status" value="1"/>
</dbReference>
<dbReference type="Gene3D" id="3.40.50.150">
    <property type="entry name" value="Vaccinia Virus protein VP39"/>
    <property type="match status" value="1"/>
</dbReference>
<dbReference type="InterPro" id="IPR029063">
    <property type="entry name" value="SAM-dependent_MTases_sf"/>
</dbReference>
<organism evidence="4">
    <name type="scientific">marine sediment metagenome</name>
    <dbReference type="NCBI Taxonomy" id="412755"/>
    <lineage>
        <taxon>unclassified sequences</taxon>
        <taxon>metagenomes</taxon>
        <taxon>ecological metagenomes</taxon>
    </lineage>
</organism>
<keyword evidence="2" id="KW-0808">Transferase</keyword>